<dbReference type="Pfam" id="PF02830">
    <property type="entry name" value="V4R"/>
    <property type="match status" value="1"/>
</dbReference>
<dbReference type="InterPro" id="IPR025662">
    <property type="entry name" value="Sigma_54_int_dom_ATP-bd_1"/>
</dbReference>
<dbReference type="PROSITE" id="PS00688">
    <property type="entry name" value="SIGMA54_INTERACT_3"/>
    <property type="match status" value="1"/>
</dbReference>
<dbReference type="Gene3D" id="3.40.50.300">
    <property type="entry name" value="P-loop containing nucleotide triphosphate hydrolases"/>
    <property type="match status" value="1"/>
</dbReference>
<dbReference type="OrthoDB" id="9761705at2"/>
<proteinExistence type="predicted"/>
<evidence type="ECO:0000256" key="5">
    <source>
        <dbReference type="ARBA" id="ARBA00023163"/>
    </source>
</evidence>
<dbReference type="GO" id="GO:0006355">
    <property type="term" value="P:regulation of DNA-templated transcription"/>
    <property type="evidence" value="ECO:0007669"/>
    <property type="project" value="InterPro"/>
</dbReference>
<dbReference type="SUPFAM" id="SSF46689">
    <property type="entry name" value="Homeodomain-like"/>
    <property type="match status" value="1"/>
</dbReference>
<dbReference type="InterPro" id="IPR002197">
    <property type="entry name" value="HTH_Fis"/>
</dbReference>
<dbReference type="AlphaFoldDB" id="A0A4S4ALG8"/>
<dbReference type="CDD" id="cd00009">
    <property type="entry name" value="AAA"/>
    <property type="match status" value="1"/>
</dbReference>
<organism evidence="8 9">
    <name type="scientific">Pseudothauera rhizosphaerae</name>
    <dbReference type="NCBI Taxonomy" id="2565932"/>
    <lineage>
        <taxon>Bacteria</taxon>
        <taxon>Pseudomonadati</taxon>
        <taxon>Pseudomonadota</taxon>
        <taxon>Betaproteobacteria</taxon>
        <taxon>Rhodocyclales</taxon>
        <taxon>Zoogloeaceae</taxon>
        <taxon>Pseudothauera</taxon>
    </lineage>
</organism>
<dbReference type="PANTHER" id="PTHR32071:SF117">
    <property type="entry name" value="PTS-DEPENDENT DIHYDROXYACETONE KINASE OPERON REGULATORY PROTEIN-RELATED"/>
    <property type="match status" value="1"/>
</dbReference>
<dbReference type="Proteomes" id="UP000307956">
    <property type="component" value="Unassembled WGS sequence"/>
</dbReference>
<feature type="domain" description="Sigma-54 factor interaction" evidence="7">
    <location>
        <begin position="264"/>
        <end position="493"/>
    </location>
</feature>
<keyword evidence="3" id="KW-0805">Transcription regulation</keyword>
<dbReference type="Pfam" id="PF02954">
    <property type="entry name" value="HTH_8"/>
    <property type="match status" value="1"/>
</dbReference>
<dbReference type="InterPro" id="IPR009057">
    <property type="entry name" value="Homeodomain-like_sf"/>
</dbReference>
<keyword evidence="4" id="KW-0238">DNA-binding</keyword>
<dbReference type="PANTHER" id="PTHR32071">
    <property type="entry name" value="TRANSCRIPTIONAL REGULATORY PROTEIN"/>
    <property type="match status" value="1"/>
</dbReference>
<dbReference type="SMART" id="SM00989">
    <property type="entry name" value="V4R"/>
    <property type="match status" value="1"/>
</dbReference>
<comment type="caution">
    <text evidence="8">The sequence shown here is derived from an EMBL/GenBank/DDBJ whole genome shotgun (WGS) entry which is preliminary data.</text>
</comment>
<dbReference type="EMBL" id="SSOD01000011">
    <property type="protein sequence ID" value="THF60376.1"/>
    <property type="molecule type" value="Genomic_DNA"/>
</dbReference>
<evidence type="ECO:0000313" key="8">
    <source>
        <dbReference type="EMBL" id="THF60376.1"/>
    </source>
</evidence>
<protein>
    <submittedName>
        <fullName evidence="8">AAA family ATPase</fullName>
    </submittedName>
</protein>
<dbReference type="InterPro" id="IPR027417">
    <property type="entry name" value="P-loop_NTPase"/>
</dbReference>
<dbReference type="PROSITE" id="PS00676">
    <property type="entry name" value="SIGMA54_INTERACT_2"/>
    <property type="match status" value="1"/>
</dbReference>
<dbReference type="SMART" id="SM00382">
    <property type="entry name" value="AAA"/>
    <property type="match status" value="1"/>
</dbReference>
<dbReference type="InterPro" id="IPR004096">
    <property type="entry name" value="V4R"/>
</dbReference>
<dbReference type="GO" id="GO:0005524">
    <property type="term" value="F:ATP binding"/>
    <property type="evidence" value="ECO:0007669"/>
    <property type="project" value="UniProtKB-KW"/>
</dbReference>
<dbReference type="SUPFAM" id="SSF52540">
    <property type="entry name" value="P-loop containing nucleoside triphosphate hydrolases"/>
    <property type="match status" value="1"/>
</dbReference>
<dbReference type="Pfam" id="PF06505">
    <property type="entry name" value="XylR_N"/>
    <property type="match status" value="1"/>
</dbReference>
<keyword evidence="9" id="KW-1185">Reference proteome</keyword>
<dbReference type="PROSITE" id="PS50045">
    <property type="entry name" value="SIGMA54_INTERACT_4"/>
    <property type="match status" value="1"/>
</dbReference>
<keyword evidence="1" id="KW-0547">Nucleotide-binding</keyword>
<feature type="region of interest" description="Disordered" evidence="6">
    <location>
        <begin position="233"/>
        <end position="257"/>
    </location>
</feature>
<evidence type="ECO:0000256" key="4">
    <source>
        <dbReference type="ARBA" id="ARBA00023125"/>
    </source>
</evidence>
<dbReference type="GO" id="GO:0043565">
    <property type="term" value="F:sequence-specific DNA binding"/>
    <property type="evidence" value="ECO:0007669"/>
    <property type="project" value="InterPro"/>
</dbReference>
<dbReference type="InterPro" id="IPR003593">
    <property type="entry name" value="AAA+_ATPase"/>
</dbReference>
<dbReference type="Pfam" id="PF00158">
    <property type="entry name" value="Sigma54_activat"/>
    <property type="match status" value="1"/>
</dbReference>
<dbReference type="PROSITE" id="PS00675">
    <property type="entry name" value="SIGMA54_INTERACT_1"/>
    <property type="match status" value="1"/>
</dbReference>
<dbReference type="InterPro" id="IPR024096">
    <property type="entry name" value="NO_sig/Golgi_transp_ligand-bd"/>
</dbReference>
<dbReference type="InterPro" id="IPR002078">
    <property type="entry name" value="Sigma_54_int"/>
</dbReference>
<evidence type="ECO:0000256" key="3">
    <source>
        <dbReference type="ARBA" id="ARBA00023015"/>
    </source>
</evidence>
<dbReference type="FunFam" id="3.40.50.300:FF:000006">
    <property type="entry name" value="DNA-binding transcriptional regulator NtrC"/>
    <property type="match status" value="1"/>
</dbReference>
<sequence>MNAKKRSAHTHASRDPQKFGHWDDGLDLTEARPELKNLTERLHFDLKEGMIWLGTQRMLLLQKEWFADLREELCTLLGHQQARGLLTRLGYAAGCRDATVALDLYGPNASRDLIFTGGRLHALHGMVAPMPLMIDIDPNGGHLHAEFIWKNSIEGQSHVDRHSIGTDSVCWMEVGYASGFITTCLGTPVLVREIECRARGHACCRGIARFAHEWEDAEEDMKFMTALPRIAPRETPATSARHEEERPADATGGYGQAGTRGSSVIGRSAAFNAVLHQVNQVADTNATVLLLGESGVGKSAFAREVHLSSRRADFPFIEVNCAAMPESLLESELFGVEKGAYTGASASRPGRFEAAEGGTLFLDEIGTLSLSAQGKLLRVLQSGEFERLGSSRSLRANVRLVTATNEDLEGAVKAGRFRLDLYYRLNVFPIHVPPLRERKEDLPALISHFTAIYEQRHTRQVAGLTPRAYRALLVHDWPGNIRELENILERAVILCPKGEPIDISHLFSSNHSPKGKGLQWLSELGTLIGGENDNEQSTNGQDGNWAKEALEGQSETLDGMERRLIEAAIEAADNNVARAAKRLGVTRARLDYRLKKWREEDSRL</sequence>
<dbReference type="SUPFAM" id="SSF111126">
    <property type="entry name" value="Ligand-binding domain in the NO signalling and Golgi transport"/>
    <property type="match status" value="1"/>
</dbReference>
<evidence type="ECO:0000313" key="9">
    <source>
        <dbReference type="Proteomes" id="UP000307956"/>
    </source>
</evidence>
<dbReference type="Gene3D" id="1.10.10.60">
    <property type="entry name" value="Homeodomain-like"/>
    <property type="match status" value="1"/>
</dbReference>
<keyword evidence="2" id="KW-0067">ATP-binding</keyword>
<reference evidence="8 9" key="1">
    <citation type="submission" date="2019-04" db="EMBL/GenBank/DDBJ databases">
        <title>Azoarcus rhizosphaerae sp. nov. isolated from rhizosphere of Ficus religiosa.</title>
        <authorList>
            <person name="Lin S.-Y."/>
            <person name="Hameed A."/>
            <person name="Hsu Y.-H."/>
            <person name="Young C.-C."/>
        </authorList>
    </citation>
    <scope>NUCLEOTIDE SEQUENCE [LARGE SCALE GENOMIC DNA]</scope>
    <source>
        <strain evidence="8 9">CC-YHH848</strain>
    </source>
</reference>
<evidence type="ECO:0000256" key="6">
    <source>
        <dbReference type="SAM" id="MobiDB-lite"/>
    </source>
</evidence>
<evidence type="ECO:0000259" key="7">
    <source>
        <dbReference type="PROSITE" id="PS50045"/>
    </source>
</evidence>
<dbReference type="InterPro" id="IPR058031">
    <property type="entry name" value="AAA_lid_NorR"/>
</dbReference>
<dbReference type="PRINTS" id="PR01590">
    <property type="entry name" value="HTHFIS"/>
</dbReference>
<name>A0A4S4ALG8_9RHOO</name>
<dbReference type="Gene3D" id="3.30.1380.20">
    <property type="entry name" value="Trafficking protein particle complex subunit 3"/>
    <property type="match status" value="1"/>
</dbReference>
<gene>
    <name evidence="8" type="ORF">E6O51_14335</name>
</gene>
<dbReference type="InterPro" id="IPR010523">
    <property type="entry name" value="XylR_N"/>
</dbReference>
<accession>A0A4S4ALG8</accession>
<evidence type="ECO:0000256" key="1">
    <source>
        <dbReference type="ARBA" id="ARBA00022741"/>
    </source>
</evidence>
<dbReference type="Gene3D" id="1.10.8.60">
    <property type="match status" value="1"/>
</dbReference>
<dbReference type="InterPro" id="IPR025944">
    <property type="entry name" value="Sigma_54_int_dom_CS"/>
</dbReference>
<keyword evidence="5" id="KW-0804">Transcription</keyword>
<dbReference type="RefSeq" id="WP_136385677.1">
    <property type="nucleotide sequence ID" value="NZ_SSOD01000011.1"/>
</dbReference>
<evidence type="ECO:0000256" key="2">
    <source>
        <dbReference type="ARBA" id="ARBA00022840"/>
    </source>
</evidence>
<dbReference type="InterPro" id="IPR025943">
    <property type="entry name" value="Sigma_54_int_dom_ATP-bd_2"/>
</dbReference>
<dbReference type="Pfam" id="PF25601">
    <property type="entry name" value="AAA_lid_14"/>
    <property type="match status" value="1"/>
</dbReference>